<name>A0A6M2DAV8_RHIMP</name>
<dbReference type="VEuPathDB" id="VectorBase:LOC119159713"/>
<sequence length="81" mass="9067">MARTSFLCAVVYRLLSLVALWALVFVVAEGRYLPTRSGDELRGERLRELIRTLFERAELEKAAGLYPYAGDGRSGMLSGQE</sequence>
<accession>A0A6M2DAV8</accession>
<reference evidence="1" key="1">
    <citation type="submission" date="2019-09" db="EMBL/GenBank/DDBJ databases">
        <title>Organ-specific transcriptomic study of the physiology of the cattle tick, Rhipicephalus microplus.</title>
        <authorList>
            <person name="Tirloni L."/>
            <person name="Braz G."/>
            <person name="Gandara A.C.P."/>
            <person name="Sabadin G.A."/>
            <person name="da Silva R.M."/>
            <person name="Guizzo M.G."/>
            <person name="Machado J.A."/>
            <person name="Costa E.P."/>
            <person name="Gomes H.F."/>
            <person name="Moraes J."/>
            <person name="Mota M.B.S."/>
            <person name="Mesquita R.D."/>
            <person name="Alvarenga P.H."/>
            <person name="Alves F."/>
            <person name="Seixas A."/>
            <person name="da Fonseca R.N."/>
            <person name="Fogaca A."/>
            <person name="Logullo C."/>
            <person name="Tanaka A."/>
            <person name="Daffre S."/>
            <person name="Termignoni C."/>
            <person name="Vaz I.S.Jr."/>
            <person name="Oliveira P.L."/>
            <person name="Ribeiro J.M."/>
        </authorList>
    </citation>
    <scope>NUCLEOTIDE SEQUENCE</scope>
    <source>
        <strain evidence="1">Porto Alegre</strain>
    </source>
</reference>
<dbReference type="OrthoDB" id="6504304at2759"/>
<protein>
    <submittedName>
        <fullName evidence="1">Putative secreted protein synganglion overexpressed</fullName>
    </submittedName>
</protein>
<proteinExistence type="predicted"/>
<organism evidence="1">
    <name type="scientific">Rhipicephalus microplus</name>
    <name type="common">Cattle tick</name>
    <name type="synonym">Boophilus microplus</name>
    <dbReference type="NCBI Taxonomy" id="6941"/>
    <lineage>
        <taxon>Eukaryota</taxon>
        <taxon>Metazoa</taxon>
        <taxon>Ecdysozoa</taxon>
        <taxon>Arthropoda</taxon>
        <taxon>Chelicerata</taxon>
        <taxon>Arachnida</taxon>
        <taxon>Acari</taxon>
        <taxon>Parasitiformes</taxon>
        <taxon>Ixodida</taxon>
        <taxon>Ixodoidea</taxon>
        <taxon>Ixodidae</taxon>
        <taxon>Rhipicephalinae</taxon>
        <taxon>Rhipicephalus</taxon>
        <taxon>Boophilus</taxon>
    </lineage>
</organism>
<evidence type="ECO:0000313" key="1">
    <source>
        <dbReference type="EMBL" id="NOV43249.1"/>
    </source>
</evidence>
<dbReference type="EMBL" id="GHWJ01010512">
    <property type="protein sequence ID" value="NOV43249.1"/>
    <property type="molecule type" value="Transcribed_RNA"/>
</dbReference>
<dbReference type="AlphaFoldDB" id="A0A6M2DAV8"/>